<comment type="caution">
    <text evidence="2">The sequence shown here is derived from an EMBL/GenBank/DDBJ whole genome shotgun (WGS) entry which is preliminary data.</text>
</comment>
<organism evidence="2 3">
    <name type="scientific">Cerrena zonata</name>
    <dbReference type="NCBI Taxonomy" id="2478898"/>
    <lineage>
        <taxon>Eukaryota</taxon>
        <taxon>Fungi</taxon>
        <taxon>Dikarya</taxon>
        <taxon>Basidiomycota</taxon>
        <taxon>Agaricomycotina</taxon>
        <taxon>Agaricomycetes</taxon>
        <taxon>Polyporales</taxon>
        <taxon>Cerrenaceae</taxon>
        <taxon>Cerrena</taxon>
    </lineage>
</organism>
<dbReference type="EMBL" id="JASBNA010000023">
    <property type="protein sequence ID" value="KAK7684866.1"/>
    <property type="molecule type" value="Genomic_DNA"/>
</dbReference>
<evidence type="ECO:0000313" key="3">
    <source>
        <dbReference type="Proteomes" id="UP001385951"/>
    </source>
</evidence>
<name>A0AAW0FVE4_9APHY</name>
<accession>A0AAW0FVE4</accession>
<feature type="region of interest" description="Disordered" evidence="1">
    <location>
        <begin position="65"/>
        <end position="96"/>
    </location>
</feature>
<protein>
    <submittedName>
        <fullName evidence="2">Uncharacterized protein</fullName>
    </submittedName>
</protein>
<keyword evidence="3" id="KW-1185">Reference proteome</keyword>
<evidence type="ECO:0000313" key="2">
    <source>
        <dbReference type="EMBL" id="KAK7684866.1"/>
    </source>
</evidence>
<dbReference type="AlphaFoldDB" id="A0AAW0FVE4"/>
<proteinExistence type="predicted"/>
<evidence type="ECO:0000256" key="1">
    <source>
        <dbReference type="SAM" id="MobiDB-lite"/>
    </source>
</evidence>
<feature type="compositionally biased region" description="Low complexity" evidence="1">
    <location>
        <begin position="67"/>
        <end position="84"/>
    </location>
</feature>
<dbReference type="SUPFAM" id="SSF55856">
    <property type="entry name" value="Cytochrome b5-like heme/steroid binding domain"/>
    <property type="match status" value="1"/>
</dbReference>
<reference evidence="2 3" key="1">
    <citation type="submission" date="2022-09" db="EMBL/GenBank/DDBJ databases">
        <authorList>
            <person name="Palmer J.M."/>
        </authorList>
    </citation>
    <scope>NUCLEOTIDE SEQUENCE [LARGE SCALE GENOMIC DNA]</scope>
    <source>
        <strain evidence="2 3">DSM 7382</strain>
    </source>
</reference>
<sequence length="234" mass="26242">MIGRDATDEMNAYHSAESIESFTNWKVGQIDYFWENLLPPIQGAVYTGADKAMASHTLLENKLDQGSASNSDVDLVSSASSTSSVDEENKPKVVENKGLGFPKGKVEANKTRIITKENMDEVFPVKDYPIIDPKELVQNYDNALTQQDVLGVPSLDYKTQQHLRDKYNELHAKCNFHWIGMASRLSWMHVLNGDGPLGKTIEGGWNKFNYVMEPVKVSLQDKSEPQWMSTVQNG</sequence>
<dbReference type="Proteomes" id="UP001385951">
    <property type="component" value="Unassembled WGS sequence"/>
</dbReference>
<gene>
    <name evidence="2" type="ORF">QCA50_012115</name>
</gene>
<dbReference type="InterPro" id="IPR036400">
    <property type="entry name" value="Cyt_B5-like_heme/steroid_sf"/>
</dbReference>